<protein>
    <submittedName>
        <fullName evidence="5">Glutathione-dependent formaldehyde-activating enzyme</fullName>
    </submittedName>
</protein>
<keyword evidence="3" id="KW-0862">Zinc</keyword>
<feature type="domain" description="CENP-V/GFA" evidence="4">
    <location>
        <begin position="6"/>
        <end position="114"/>
    </location>
</feature>
<dbReference type="AlphaFoldDB" id="S3CD80"/>
<keyword evidence="6" id="KW-1185">Reference proteome</keyword>
<keyword evidence="2" id="KW-0479">Metal-binding</keyword>
<dbReference type="STRING" id="1262450.S3CD80"/>
<name>S3CD80_OPHP1</name>
<dbReference type="SUPFAM" id="SSF51316">
    <property type="entry name" value="Mss4-like"/>
    <property type="match status" value="2"/>
</dbReference>
<evidence type="ECO:0000313" key="6">
    <source>
        <dbReference type="Proteomes" id="UP000016923"/>
    </source>
</evidence>
<evidence type="ECO:0000313" key="5">
    <source>
        <dbReference type="EMBL" id="EPE09976.1"/>
    </source>
</evidence>
<dbReference type="PANTHER" id="PTHR28620">
    <property type="entry name" value="CENTROMERE PROTEIN V"/>
    <property type="match status" value="1"/>
</dbReference>
<dbReference type="InterPro" id="IPR011057">
    <property type="entry name" value="Mss4-like_sf"/>
</dbReference>
<dbReference type="Pfam" id="PF04828">
    <property type="entry name" value="GFA"/>
    <property type="match status" value="1"/>
</dbReference>
<dbReference type="eggNOG" id="KOG4192">
    <property type="taxonomic scope" value="Eukaryota"/>
</dbReference>
<reference evidence="5 6" key="1">
    <citation type="journal article" date="2013" name="BMC Genomics">
        <title>The genome and transcriptome of the pine saprophyte Ophiostoma piceae, and a comparison with the bark beetle-associated pine pathogen Grosmannia clavigera.</title>
        <authorList>
            <person name="Haridas S."/>
            <person name="Wang Y."/>
            <person name="Lim L."/>
            <person name="Massoumi Alamouti S."/>
            <person name="Jackman S."/>
            <person name="Docking R."/>
            <person name="Robertson G."/>
            <person name="Birol I."/>
            <person name="Bohlmann J."/>
            <person name="Breuil C."/>
        </authorList>
    </citation>
    <scope>NUCLEOTIDE SEQUENCE [LARGE SCALE GENOMIC DNA]</scope>
    <source>
        <strain evidence="5 6">UAMH 11346</strain>
    </source>
</reference>
<evidence type="ECO:0000259" key="4">
    <source>
        <dbReference type="PROSITE" id="PS51891"/>
    </source>
</evidence>
<feature type="domain" description="CENP-V/GFA" evidence="4">
    <location>
        <begin position="145"/>
        <end position="298"/>
    </location>
</feature>
<dbReference type="Gene3D" id="2.170.150.70">
    <property type="match status" value="2"/>
</dbReference>
<organism evidence="5 6">
    <name type="scientific">Ophiostoma piceae (strain UAMH 11346)</name>
    <name type="common">Sap stain fungus</name>
    <dbReference type="NCBI Taxonomy" id="1262450"/>
    <lineage>
        <taxon>Eukaryota</taxon>
        <taxon>Fungi</taxon>
        <taxon>Dikarya</taxon>
        <taxon>Ascomycota</taxon>
        <taxon>Pezizomycotina</taxon>
        <taxon>Sordariomycetes</taxon>
        <taxon>Sordariomycetidae</taxon>
        <taxon>Ophiostomatales</taxon>
        <taxon>Ophiostomataceae</taxon>
        <taxon>Ophiostoma</taxon>
    </lineage>
</organism>
<dbReference type="GO" id="GO:0046872">
    <property type="term" value="F:metal ion binding"/>
    <property type="evidence" value="ECO:0007669"/>
    <property type="project" value="UniProtKB-KW"/>
</dbReference>
<dbReference type="Proteomes" id="UP000016923">
    <property type="component" value="Unassembled WGS sequence"/>
</dbReference>
<evidence type="ECO:0000256" key="2">
    <source>
        <dbReference type="ARBA" id="ARBA00022723"/>
    </source>
</evidence>
<dbReference type="InterPro" id="IPR006913">
    <property type="entry name" value="CENP-V/GFA"/>
</dbReference>
<dbReference type="EMBL" id="KE148146">
    <property type="protein sequence ID" value="EPE09976.1"/>
    <property type="molecule type" value="Genomic_DNA"/>
</dbReference>
<evidence type="ECO:0000256" key="1">
    <source>
        <dbReference type="ARBA" id="ARBA00005495"/>
    </source>
</evidence>
<gene>
    <name evidence="5" type="ORF">F503_05071</name>
</gene>
<dbReference type="PANTHER" id="PTHR28620:SF1">
    <property type="entry name" value="CENP-V_GFA DOMAIN-CONTAINING PROTEIN"/>
    <property type="match status" value="1"/>
</dbReference>
<proteinExistence type="inferred from homology"/>
<dbReference type="InterPro" id="IPR052355">
    <property type="entry name" value="CENP-V-like"/>
</dbReference>
<evidence type="ECO:0000256" key="3">
    <source>
        <dbReference type="ARBA" id="ARBA00022833"/>
    </source>
</evidence>
<accession>S3CD80</accession>
<comment type="similarity">
    <text evidence="1">Belongs to the Gfa family.</text>
</comment>
<dbReference type="GO" id="GO:0016846">
    <property type="term" value="F:carbon-sulfur lyase activity"/>
    <property type="evidence" value="ECO:0007669"/>
    <property type="project" value="InterPro"/>
</dbReference>
<dbReference type="VEuPathDB" id="FungiDB:F503_05071"/>
<sequence>MPETTYRANCHCGKFVYEATLPEPLTEVYACNCSVCTKKSYLFAFEPKSGINIVKGSLDELKSYTFGDKYVHKFCGDCGSPVLVISNEPGRGKALNTRCFQNVDVWSLKKIPFDGASLPSPYKEPEFTGNEPTGEPIGGGKPTIYHGGCHCGAVRLSVRCQPLDDSLSPAKEGDRIVECNCSICNRNGYRWFYPKVDQVTVQDPGSSMVKYVFGKHVSSKSFCGKCGVPLITGSVHLSEDELAKLPDYCRTDAANAWRAHVHGMCPINTRVLHGVDLDKLPIKFHQGDTLMQPLYVNP</sequence>
<dbReference type="HOGENOM" id="CLU_055491_0_0_1"/>
<dbReference type="OrthoDB" id="2993351at2759"/>
<dbReference type="OMA" id="CGAFVYE"/>
<dbReference type="PROSITE" id="PS51891">
    <property type="entry name" value="CENP_V_GFA"/>
    <property type="match status" value="2"/>
</dbReference>